<dbReference type="PANTHER" id="PTHR13943">
    <property type="entry name" value="HRAS-LIKE SUPPRESSOR - RELATED"/>
    <property type="match status" value="1"/>
</dbReference>
<dbReference type="GO" id="GO:0016410">
    <property type="term" value="F:N-acyltransferase activity"/>
    <property type="evidence" value="ECO:0007669"/>
    <property type="project" value="TreeGrafter"/>
</dbReference>
<dbReference type="OrthoDB" id="421951at2759"/>
<dbReference type="KEGG" id="oro:101384952"/>
<proteinExistence type="inferred from homology"/>
<evidence type="ECO:0000256" key="4">
    <source>
        <dbReference type="ARBA" id="ARBA00023098"/>
    </source>
</evidence>
<dbReference type="GO" id="GO:0004623">
    <property type="term" value="F:phospholipase A2 activity"/>
    <property type="evidence" value="ECO:0007669"/>
    <property type="project" value="TreeGrafter"/>
</dbReference>
<dbReference type="STRING" id="9708.A0A2U3WWD6"/>
<keyword evidence="7" id="KW-1185">Reference proteome</keyword>
<name>A0A2U3WWD6_ODORO</name>
<evidence type="ECO:0000256" key="2">
    <source>
        <dbReference type="ARBA" id="ARBA00022679"/>
    </source>
</evidence>
<reference evidence="8" key="1">
    <citation type="submission" date="2025-08" db="UniProtKB">
        <authorList>
            <consortium name="RefSeq"/>
        </authorList>
    </citation>
    <scope>IDENTIFICATION</scope>
</reference>
<protein>
    <submittedName>
        <fullName evidence="8">Retinoic acid receptor responder protein 3</fullName>
    </submittedName>
</protein>
<feature type="compositionally biased region" description="Basic and acidic residues" evidence="5">
    <location>
        <begin position="195"/>
        <end position="204"/>
    </location>
</feature>
<feature type="region of interest" description="Disordered" evidence="5">
    <location>
        <begin position="171"/>
        <end position="204"/>
    </location>
</feature>
<keyword evidence="8" id="KW-0675">Receptor</keyword>
<dbReference type="InParanoid" id="A0A2U3WWD6"/>
<comment type="similarity">
    <text evidence="1">Belongs to the H-rev107 family.</text>
</comment>
<keyword evidence="4" id="KW-0443">Lipid metabolism</keyword>
<dbReference type="GO" id="GO:0070292">
    <property type="term" value="P:N-acylphosphatidylethanolamine metabolic process"/>
    <property type="evidence" value="ECO:0007669"/>
    <property type="project" value="TreeGrafter"/>
</dbReference>
<evidence type="ECO:0000259" key="6">
    <source>
        <dbReference type="PROSITE" id="PS51934"/>
    </source>
</evidence>
<evidence type="ECO:0000256" key="5">
    <source>
        <dbReference type="SAM" id="MobiDB-lite"/>
    </source>
</evidence>
<evidence type="ECO:0000256" key="3">
    <source>
        <dbReference type="ARBA" id="ARBA00022801"/>
    </source>
</evidence>
<dbReference type="InterPro" id="IPR051496">
    <property type="entry name" value="H-rev107_PLA/AT"/>
</dbReference>
<dbReference type="InterPro" id="IPR007053">
    <property type="entry name" value="LRAT_dom"/>
</dbReference>
<keyword evidence="3" id="KW-0378">Hydrolase</keyword>
<dbReference type="Pfam" id="PF04970">
    <property type="entry name" value="LRAT"/>
    <property type="match status" value="1"/>
</dbReference>
<sequence length="204" mass="22913">MAELSDSDLPVSPDVQIHTVQAGAGQDPTANEELRPGDLIEIFRTGYEHWATYVGDSYVIHLTSPSEFPEASSSRIFSILSNRAVVRRDLLWDVVGSRHYRVNNLLDNKYRPQPVNQIIYSAKQKVGQEMEYSLLRRNCEHFVTGLRYGEPESRQEPLRLQLFQVTGVSGCGETGEQQGRHAGLADGQEQDPSDSSDRRPGTRI</sequence>
<dbReference type="GO" id="GO:0005737">
    <property type="term" value="C:cytoplasm"/>
    <property type="evidence" value="ECO:0007669"/>
    <property type="project" value="TreeGrafter"/>
</dbReference>
<dbReference type="PANTHER" id="PTHR13943:SF36">
    <property type="entry name" value="PHOSPHOLIPASE A AND ACYLTRANSFERASE 4"/>
    <property type="match status" value="1"/>
</dbReference>
<evidence type="ECO:0000313" key="7">
    <source>
        <dbReference type="Proteomes" id="UP000245340"/>
    </source>
</evidence>
<evidence type="ECO:0000256" key="1">
    <source>
        <dbReference type="ARBA" id="ARBA00007824"/>
    </source>
</evidence>
<gene>
    <name evidence="8" type="primary">LOC101384952</name>
</gene>
<keyword evidence="2" id="KW-0808">Transferase</keyword>
<dbReference type="GO" id="GO:0008970">
    <property type="term" value="F:phospholipase A1 activity"/>
    <property type="evidence" value="ECO:0007669"/>
    <property type="project" value="TreeGrafter"/>
</dbReference>
<dbReference type="AlphaFoldDB" id="A0A2U3WWD6"/>
<dbReference type="RefSeq" id="XP_004413862.1">
    <property type="nucleotide sequence ID" value="XM_004413805.1"/>
</dbReference>
<organism evidence="7 8">
    <name type="scientific">Odobenus rosmarus divergens</name>
    <name type="common">Pacific walrus</name>
    <dbReference type="NCBI Taxonomy" id="9708"/>
    <lineage>
        <taxon>Eukaryota</taxon>
        <taxon>Metazoa</taxon>
        <taxon>Chordata</taxon>
        <taxon>Craniata</taxon>
        <taxon>Vertebrata</taxon>
        <taxon>Euteleostomi</taxon>
        <taxon>Mammalia</taxon>
        <taxon>Eutheria</taxon>
        <taxon>Laurasiatheria</taxon>
        <taxon>Carnivora</taxon>
        <taxon>Caniformia</taxon>
        <taxon>Pinnipedia</taxon>
        <taxon>Odobenidae</taxon>
        <taxon>Odobenus</taxon>
    </lineage>
</organism>
<dbReference type="Proteomes" id="UP000245340">
    <property type="component" value="Unplaced"/>
</dbReference>
<dbReference type="PROSITE" id="PS51934">
    <property type="entry name" value="LRAT"/>
    <property type="match status" value="1"/>
</dbReference>
<dbReference type="GeneID" id="101384952"/>
<feature type="domain" description="LRAT" evidence="6">
    <location>
        <begin position="39"/>
        <end position="155"/>
    </location>
</feature>
<dbReference type="Gene3D" id="3.90.1720.10">
    <property type="entry name" value="endopeptidase domain like (from Nostoc punctiforme)"/>
    <property type="match status" value="1"/>
</dbReference>
<accession>A0A2U3WWD6</accession>
<evidence type="ECO:0000313" key="8">
    <source>
        <dbReference type="RefSeq" id="XP_004413862.1"/>
    </source>
</evidence>